<evidence type="ECO:0000256" key="3">
    <source>
        <dbReference type="PROSITE-ProRule" id="PRU00221"/>
    </source>
</evidence>
<dbReference type="PANTHER" id="PTHR19848:SF8">
    <property type="entry name" value="F-BOX AND WD REPEAT DOMAIN CONTAINING 7"/>
    <property type="match status" value="1"/>
</dbReference>
<organism evidence="4 5">
    <name type="scientific">Diplodia corticola</name>
    <dbReference type="NCBI Taxonomy" id="236234"/>
    <lineage>
        <taxon>Eukaryota</taxon>
        <taxon>Fungi</taxon>
        <taxon>Dikarya</taxon>
        <taxon>Ascomycota</taxon>
        <taxon>Pezizomycotina</taxon>
        <taxon>Dothideomycetes</taxon>
        <taxon>Dothideomycetes incertae sedis</taxon>
        <taxon>Botryosphaeriales</taxon>
        <taxon>Botryosphaeriaceae</taxon>
        <taxon>Diplodia</taxon>
    </lineage>
</organism>
<dbReference type="Pfam" id="PF00400">
    <property type="entry name" value="WD40"/>
    <property type="match status" value="4"/>
</dbReference>
<dbReference type="AlphaFoldDB" id="A0A1J9RXL9"/>
<keyword evidence="5" id="KW-1185">Reference proteome</keyword>
<gene>
    <name evidence="4" type="ORF">BKCO1_37000223</name>
</gene>
<dbReference type="PROSITE" id="PS50294">
    <property type="entry name" value="WD_REPEATS_REGION"/>
    <property type="match status" value="2"/>
</dbReference>
<proteinExistence type="predicted"/>
<dbReference type="PANTHER" id="PTHR19848">
    <property type="entry name" value="WD40 REPEAT PROTEIN"/>
    <property type="match status" value="1"/>
</dbReference>
<dbReference type="InterPro" id="IPR015943">
    <property type="entry name" value="WD40/YVTN_repeat-like_dom_sf"/>
</dbReference>
<evidence type="ECO:0000256" key="1">
    <source>
        <dbReference type="ARBA" id="ARBA00022574"/>
    </source>
</evidence>
<dbReference type="PRINTS" id="PR00320">
    <property type="entry name" value="GPROTEINBRPT"/>
</dbReference>
<evidence type="ECO:0000256" key="2">
    <source>
        <dbReference type="ARBA" id="ARBA00022737"/>
    </source>
</evidence>
<feature type="repeat" description="WD" evidence="3">
    <location>
        <begin position="257"/>
        <end position="270"/>
    </location>
</feature>
<dbReference type="RefSeq" id="XP_020128840.1">
    <property type="nucleotide sequence ID" value="XM_020275112.1"/>
</dbReference>
<feature type="repeat" description="WD" evidence="3">
    <location>
        <begin position="106"/>
        <end position="138"/>
    </location>
</feature>
<dbReference type="Gene3D" id="2.130.10.10">
    <property type="entry name" value="YVTN repeat-like/Quinoprotein amine dehydrogenase"/>
    <property type="match status" value="2"/>
</dbReference>
<feature type="repeat" description="WD" evidence="3">
    <location>
        <begin position="19"/>
        <end position="51"/>
    </location>
</feature>
<dbReference type="SUPFAM" id="SSF50978">
    <property type="entry name" value="WD40 repeat-like"/>
    <property type="match status" value="1"/>
</dbReference>
<dbReference type="EMBL" id="MNUE01000037">
    <property type="protein sequence ID" value="OJD32580.1"/>
    <property type="molecule type" value="Genomic_DNA"/>
</dbReference>
<dbReference type="PROSITE" id="PS50082">
    <property type="entry name" value="WD_REPEATS_2"/>
    <property type="match status" value="4"/>
</dbReference>
<dbReference type="STRING" id="236234.A0A1J9RXL9"/>
<name>A0A1J9RXL9_9PEZI</name>
<dbReference type="SMART" id="SM00320">
    <property type="entry name" value="WD40"/>
    <property type="match status" value="6"/>
</dbReference>
<keyword evidence="1 3" id="KW-0853">WD repeat</keyword>
<evidence type="ECO:0000313" key="4">
    <source>
        <dbReference type="EMBL" id="OJD32580.1"/>
    </source>
</evidence>
<sequence>MSAITLHHGISFPHPSHASEAHTADIYSIAVSSRHLISCSRDRSIRIWNLDGDGQQRLAHPALRGEHASSVLCCSVHEESDRFASSDVDGIVAVWRLSTAELVGRWKAHADSVLGLALGAKVLVTGGKDGAVKVWNVERTVAGEEPPFGLLGSMGAAVNAVVLSKDESDVFAGAGNGALRHWHLAGETKGRDFDGRRRGICSLSLARDGKRVFSGHSGGRVGIFDVERATELVSFDAHATSMARSVQAGAVGGREDLVVSGSYDGTVKIWMEQASGRWELVSVMSLQQEFDAGDNRVLSVAFNQNVVFYCGQSPYVFARRIEASEGMR</sequence>
<protein>
    <submittedName>
        <fullName evidence="4">F-box and wd domain protein</fullName>
    </submittedName>
</protein>
<accession>A0A1J9RXL9</accession>
<keyword evidence="2" id="KW-0677">Repeat</keyword>
<dbReference type="PROSITE" id="PS00678">
    <property type="entry name" value="WD_REPEATS_1"/>
    <property type="match status" value="2"/>
</dbReference>
<dbReference type="GeneID" id="31015373"/>
<dbReference type="InterPro" id="IPR036322">
    <property type="entry name" value="WD40_repeat_dom_sf"/>
</dbReference>
<evidence type="ECO:0000313" key="5">
    <source>
        <dbReference type="Proteomes" id="UP000183809"/>
    </source>
</evidence>
<dbReference type="InterPro" id="IPR019775">
    <property type="entry name" value="WD40_repeat_CS"/>
</dbReference>
<dbReference type="Proteomes" id="UP000183809">
    <property type="component" value="Unassembled WGS sequence"/>
</dbReference>
<comment type="caution">
    <text evidence="4">The sequence shown here is derived from an EMBL/GenBank/DDBJ whole genome shotgun (WGS) entry which is preliminary data.</text>
</comment>
<dbReference type="OrthoDB" id="19711at2759"/>
<reference evidence="4 5" key="1">
    <citation type="submission" date="2016-10" db="EMBL/GenBank/DDBJ databases">
        <title>Proteomics and genomics reveal pathogen-plant mechanisms compatible with a hemibiotrophic lifestyle of Diplodia corticola.</title>
        <authorList>
            <person name="Fernandes I."/>
            <person name="De Jonge R."/>
            <person name="Van De Peer Y."/>
            <person name="Devreese B."/>
            <person name="Alves A."/>
            <person name="Esteves A.C."/>
        </authorList>
    </citation>
    <scope>NUCLEOTIDE SEQUENCE [LARGE SCALE GENOMIC DNA]</scope>
    <source>
        <strain evidence="4 5">CBS 112549</strain>
    </source>
</reference>
<dbReference type="InterPro" id="IPR001680">
    <property type="entry name" value="WD40_rpt"/>
</dbReference>
<feature type="repeat" description="WD" evidence="3">
    <location>
        <begin position="64"/>
        <end position="105"/>
    </location>
</feature>
<dbReference type="InterPro" id="IPR020472">
    <property type="entry name" value="WD40_PAC1"/>
</dbReference>